<dbReference type="OrthoDB" id="47059at2759"/>
<evidence type="ECO:0000313" key="3">
    <source>
        <dbReference type="EMBL" id="VDP95155.1"/>
    </source>
</evidence>
<dbReference type="GO" id="GO:0045493">
    <property type="term" value="P:xylan catabolic process"/>
    <property type="evidence" value="ECO:0007669"/>
    <property type="project" value="InterPro"/>
</dbReference>
<dbReference type="GO" id="GO:0031222">
    <property type="term" value="P:arabinan catabolic process"/>
    <property type="evidence" value="ECO:0007669"/>
    <property type="project" value="TreeGrafter"/>
</dbReference>
<reference evidence="3 4" key="1">
    <citation type="submission" date="2018-11" db="EMBL/GenBank/DDBJ databases">
        <authorList>
            <consortium name="Pathogen Informatics"/>
        </authorList>
    </citation>
    <scope>NUCLEOTIDE SEQUENCE [LARGE SCALE GENOMIC DNA]</scope>
    <source>
        <strain evidence="3 4">Egypt</strain>
    </source>
</reference>
<keyword evidence="4" id="KW-1185">Reference proteome</keyword>
<evidence type="ECO:0000256" key="2">
    <source>
        <dbReference type="ARBA" id="ARBA00022801"/>
    </source>
</evidence>
<keyword evidence="2" id="KW-0378">Hydrolase</keyword>
<name>A0A3P8J566_9TREM</name>
<accession>A0A3P8J566</accession>
<evidence type="ECO:0008006" key="5">
    <source>
        <dbReference type="Google" id="ProtNLM"/>
    </source>
</evidence>
<dbReference type="Gene3D" id="3.40.50.1700">
    <property type="entry name" value="Glycoside hydrolase family 3 C-terminal domain"/>
    <property type="match status" value="2"/>
</dbReference>
<gene>
    <name evidence="3" type="ORF">ECPE_LOCUS17835</name>
</gene>
<dbReference type="SUPFAM" id="SSF52279">
    <property type="entry name" value="Beta-D-glucan exohydrolase, C-terminal domain"/>
    <property type="match status" value="1"/>
</dbReference>
<comment type="similarity">
    <text evidence="1">Belongs to the glycosyl hydrolase 3 family.</text>
</comment>
<dbReference type="EMBL" id="UZAN01072012">
    <property type="protein sequence ID" value="VDP95155.1"/>
    <property type="molecule type" value="Genomic_DNA"/>
</dbReference>
<sequence>MAAIVDSAKICEGGGRCANYNDTLLEKMFEPKDLQLVVITVGTGNRVESEGLDRHNISLPGKQYEFLLHSLDLAAGQGVIHRIPIPVVILIFSTGPVKIQSALDDTNARCSLDQQNALDAPHTIRMARLTTGGTGRKSAIRACFIPGVKAIFWCGFPGAWIGPAIAHLLSGSPSGSQLVSDPIEWETNMRGKSPLHQGVWWMPGARLPFTWYASIDRLANITDYEMTNQTYRYIPPQTCVNSNKDCPLPVLFPFGYGLSYNELTPGKSGVTYSNLRKPRHTVRPGQPVVISAMVTNQGSVACEEVVQVSFCNVQIPLIISCSSCSGKCHI</sequence>
<dbReference type="InterPro" id="IPR044993">
    <property type="entry name" value="BXL"/>
</dbReference>
<proteinExistence type="inferred from homology"/>
<organism evidence="3 4">
    <name type="scientific">Echinostoma caproni</name>
    <dbReference type="NCBI Taxonomy" id="27848"/>
    <lineage>
        <taxon>Eukaryota</taxon>
        <taxon>Metazoa</taxon>
        <taxon>Spiralia</taxon>
        <taxon>Lophotrochozoa</taxon>
        <taxon>Platyhelminthes</taxon>
        <taxon>Trematoda</taxon>
        <taxon>Digenea</taxon>
        <taxon>Plagiorchiida</taxon>
        <taxon>Echinostomata</taxon>
        <taxon>Echinostomatoidea</taxon>
        <taxon>Echinostomatidae</taxon>
        <taxon>Echinostoma</taxon>
    </lineage>
</organism>
<dbReference type="InterPro" id="IPR036881">
    <property type="entry name" value="Glyco_hydro_3_C_sf"/>
</dbReference>
<dbReference type="AlphaFoldDB" id="A0A3P8J566"/>
<evidence type="ECO:0000313" key="4">
    <source>
        <dbReference type="Proteomes" id="UP000272942"/>
    </source>
</evidence>
<dbReference type="GO" id="GO:0046556">
    <property type="term" value="F:alpha-L-arabinofuranosidase activity"/>
    <property type="evidence" value="ECO:0007669"/>
    <property type="project" value="TreeGrafter"/>
</dbReference>
<dbReference type="Proteomes" id="UP000272942">
    <property type="component" value="Unassembled WGS sequence"/>
</dbReference>
<dbReference type="GO" id="GO:0009044">
    <property type="term" value="F:xylan 1,4-beta-xylosidase activity"/>
    <property type="evidence" value="ECO:0007669"/>
    <property type="project" value="InterPro"/>
</dbReference>
<dbReference type="PANTHER" id="PTHR42721:SF3">
    <property type="entry name" value="BETA-D-XYLOSIDASE 5-RELATED"/>
    <property type="match status" value="1"/>
</dbReference>
<protein>
    <recommendedName>
        <fullName evidence="5">Fibronectin type III-like domain-containing protein</fullName>
    </recommendedName>
</protein>
<dbReference type="PANTHER" id="PTHR42721">
    <property type="entry name" value="SUGAR HYDROLASE-RELATED"/>
    <property type="match status" value="1"/>
</dbReference>
<evidence type="ECO:0000256" key="1">
    <source>
        <dbReference type="ARBA" id="ARBA00005336"/>
    </source>
</evidence>